<sequence length="154" mass="15608">MGAVAALSLVGTGVGGAGADPITDSLEALPAALIGGPSTLEWVPSGRAIPVTYTNNTTSPQTCWFRSADATAVRAVEGLANPVAAIPQLARVVVDVGDATIGASTEPGSPVPVAPGASTSWIKPLLPGRAYGIYARCTLVDEPQTIEVTFTYYP</sequence>
<proteinExistence type="predicted"/>
<dbReference type="Proteomes" id="UP000252187">
    <property type="component" value="Unassembled WGS sequence"/>
</dbReference>
<dbReference type="AlphaFoldDB" id="A0A365PD09"/>
<evidence type="ECO:0000313" key="2">
    <source>
        <dbReference type="Proteomes" id="UP000252187"/>
    </source>
</evidence>
<accession>A0A365PD09</accession>
<protein>
    <submittedName>
        <fullName evidence="1">Uncharacterized protein</fullName>
    </submittedName>
</protein>
<organism evidence="1 2">
    <name type="scientific">Dietzia maris</name>
    <dbReference type="NCBI Taxonomy" id="37915"/>
    <lineage>
        <taxon>Bacteria</taxon>
        <taxon>Bacillati</taxon>
        <taxon>Actinomycetota</taxon>
        <taxon>Actinomycetes</taxon>
        <taxon>Mycobacteriales</taxon>
        <taxon>Dietziaceae</taxon>
        <taxon>Dietzia</taxon>
    </lineage>
</organism>
<evidence type="ECO:0000313" key="1">
    <source>
        <dbReference type="EMBL" id="RBA38811.1"/>
    </source>
</evidence>
<gene>
    <name evidence="1" type="ORF">DQ226_04120</name>
</gene>
<dbReference type="EMBL" id="QNTT01000007">
    <property type="protein sequence ID" value="RBA38811.1"/>
    <property type="molecule type" value="Genomic_DNA"/>
</dbReference>
<reference evidence="1 2" key="1">
    <citation type="submission" date="2018-06" db="EMBL/GenBank/DDBJ databases">
        <title>Whole genome sequencing of four bacterial strains from South Shetland trench revealing bio-synthetic gene clusters.</title>
        <authorList>
            <person name="Abdel-Mageed W.M."/>
            <person name="Lehri B."/>
            <person name="Jarmusch S.A."/>
            <person name="Miranda K."/>
            <person name="Goodfellow M."/>
            <person name="Jaspars M."/>
            <person name="Karlyshev A.V."/>
        </authorList>
    </citation>
    <scope>NUCLEOTIDE SEQUENCE [LARGE SCALE GENOMIC DNA]</scope>
    <source>
        <strain evidence="1 2">SST1</strain>
    </source>
</reference>
<name>A0A365PD09_9ACTN</name>
<comment type="caution">
    <text evidence="1">The sequence shown here is derived from an EMBL/GenBank/DDBJ whole genome shotgun (WGS) entry which is preliminary data.</text>
</comment>